<feature type="compositionally biased region" description="Basic residues" evidence="1">
    <location>
        <begin position="39"/>
        <end position="50"/>
    </location>
</feature>
<accession>A0A848INP2</accession>
<evidence type="ECO:0000313" key="2">
    <source>
        <dbReference type="EMBL" id="NMM03912.1"/>
    </source>
</evidence>
<dbReference type="Proteomes" id="UP000544134">
    <property type="component" value="Unassembled WGS sequence"/>
</dbReference>
<reference evidence="2 3" key="1">
    <citation type="submission" date="2020-04" db="EMBL/GenBank/DDBJ databases">
        <title>Paraburkholderia sp. RP-4-7 isolated from soil.</title>
        <authorList>
            <person name="Dahal R.H."/>
        </authorList>
    </citation>
    <scope>NUCLEOTIDE SEQUENCE [LARGE SCALE GENOMIC DNA]</scope>
    <source>
        <strain evidence="2 3">RP-4-7</strain>
    </source>
</reference>
<evidence type="ECO:0000256" key="1">
    <source>
        <dbReference type="SAM" id="MobiDB-lite"/>
    </source>
</evidence>
<dbReference type="AlphaFoldDB" id="A0A848INP2"/>
<keyword evidence="3" id="KW-1185">Reference proteome</keyword>
<gene>
    <name evidence="2" type="ORF">HHL24_39335</name>
</gene>
<feature type="region of interest" description="Disordered" evidence="1">
    <location>
        <begin position="1"/>
        <end position="20"/>
    </location>
</feature>
<proteinExistence type="predicted"/>
<sequence length="64" mass="6887">MSHALKSKAQPDVAAAGTRKGVRLSLASIPALTKDGKAKLRAAARNPGKRRLPELPEWRKAESK</sequence>
<protein>
    <submittedName>
        <fullName evidence="2">Uncharacterized protein</fullName>
    </submittedName>
</protein>
<comment type="caution">
    <text evidence="2">The sequence shown here is derived from an EMBL/GenBank/DDBJ whole genome shotgun (WGS) entry which is preliminary data.</text>
</comment>
<feature type="compositionally biased region" description="Basic and acidic residues" evidence="1">
    <location>
        <begin position="51"/>
        <end position="64"/>
    </location>
</feature>
<organism evidence="2 3">
    <name type="scientific">Paraburkholderia polaris</name>
    <dbReference type="NCBI Taxonomy" id="2728848"/>
    <lineage>
        <taxon>Bacteria</taxon>
        <taxon>Pseudomonadati</taxon>
        <taxon>Pseudomonadota</taxon>
        <taxon>Betaproteobacteria</taxon>
        <taxon>Burkholderiales</taxon>
        <taxon>Burkholderiaceae</taxon>
        <taxon>Paraburkholderia</taxon>
    </lineage>
</organism>
<dbReference type="RefSeq" id="WP_169490689.1">
    <property type="nucleotide sequence ID" value="NZ_JABBGJ010000064.1"/>
</dbReference>
<dbReference type="EMBL" id="JABBGJ010000064">
    <property type="protein sequence ID" value="NMM03912.1"/>
    <property type="molecule type" value="Genomic_DNA"/>
</dbReference>
<name>A0A848INP2_9BURK</name>
<evidence type="ECO:0000313" key="3">
    <source>
        <dbReference type="Proteomes" id="UP000544134"/>
    </source>
</evidence>
<feature type="region of interest" description="Disordered" evidence="1">
    <location>
        <begin position="38"/>
        <end position="64"/>
    </location>
</feature>